<evidence type="ECO:0000256" key="3">
    <source>
        <dbReference type="ARBA" id="ARBA00022692"/>
    </source>
</evidence>
<keyword evidence="7 8" id="KW-0472">Membrane</keyword>
<keyword evidence="6" id="KW-0811">Translocation</keyword>
<dbReference type="KEGG" id="mtar:DF168_00535"/>
<sequence length="65" mass="7160">MLQELKKASWPTRLELRDSTVVVIIAMILLGGFITLSDWSVYNVVTLLTELVRAEAVEVVSGDGL</sequence>
<reference evidence="9 10" key="1">
    <citation type="submission" date="2018-06" db="EMBL/GenBank/DDBJ databases">
        <title>Draft Genome Sequence of a Novel Marine Bacterium Related to the Verrucomicrobia.</title>
        <authorList>
            <person name="Vosseberg J."/>
            <person name="Martijn J."/>
            <person name="Ettema T.J.G."/>
        </authorList>
    </citation>
    <scope>NUCLEOTIDE SEQUENCE [LARGE SCALE GENOMIC DNA]</scope>
    <source>
        <strain evidence="9">TARA_B100001123</strain>
    </source>
</reference>
<proteinExistence type="predicted"/>
<dbReference type="EMBL" id="CP029803">
    <property type="protein sequence ID" value="AWT59348.1"/>
    <property type="molecule type" value="Genomic_DNA"/>
</dbReference>
<name>A0A2Z4AEF7_9BACT</name>
<dbReference type="GO" id="GO:0008320">
    <property type="term" value="F:protein transmembrane transporter activity"/>
    <property type="evidence" value="ECO:0007669"/>
    <property type="project" value="InterPro"/>
</dbReference>
<dbReference type="InterPro" id="IPR005807">
    <property type="entry name" value="SecE_bac"/>
</dbReference>
<gene>
    <name evidence="9" type="primary">secE</name>
    <name evidence="9" type="ORF">DF168_00535</name>
</gene>
<dbReference type="Gene3D" id="1.20.5.1030">
    <property type="entry name" value="Preprotein translocase secy subunit"/>
    <property type="match status" value="1"/>
</dbReference>
<dbReference type="GO" id="GO:0009306">
    <property type="term" value="P:protein secretion"/>
    <property type="evidence" value="ECO:0007669"/>
    <property type="project" value="InterPro"/>
</dbReference>
<keyword evidence="4" id="KW-0653">Protein transport</keyword>
<evidence type="ECO:0000256" key="5">
    <source>
        <dbReference type="ARBA" id="ARBA00022989"/>
    </source>
</evidence>
<dbReference type="Proteomes" id="UP000247465">
    <property type="component" value="Chromosome"/>
</dbReference>
<evidence type="ECO:0000256" key="1">
    <source>
        <dbReference type="ARBA" id="ARBA00004370"/>
    </source>
</evidence>
<accession>A0A2Z4AEF7</accession>
<dbReference type="NCBIfam" id="TIGR00964">
    <property type="entry name" value="secE_bact"/>
    <property type="match status" value="1"/>
</dbReference>
<evidence type="ECO:0000256" key="7">
    <source>
        <dbReference type="ARBA" id="ARBA00023136"/>
    </source>
</evidence>
<evidence type="ECO:0000313" key="9">
    <source>
        <dbReference type="EMBL" id="AWT59348.1"/>
    </source>
</evidence>
<dbReference type="GO" id="GO:0006886">
    <property type="term" value="P:intracellular protein transport"/>
    <property type="evidence" value="ECO:0007669"/>
    <property type="project" value="InterPro"/>
</dbReference>
<dbReference type="GO" id="GO:0016020">
    <property type="term" value="C:membrane"/>
    <property type="evidence" value="ECO:0007669"/>
    <property type="project" value="UniProtKB-SubCell"/>
</dbReference>
<dbReference type="InterPro" id="IPR038379">
    <property type="entry name" value="SecE_sf"/>
</dbReference>
<feature type="transmembrane region" description="Helical" evidence="8">
    <location>
        <begin position="21"/>
        <end position="42"/>
    </location>
</feature>
<evidence type="ECO:0000256" key="8">
    <source>
        <dbReference type="SAM" id="Phobius"/>
    </source>
</evidence>
<dbReference type="InterPro" id="IPR001901">
    <property type="entry name" value="Translocase_SecE/Sec61-g"/>
</dbReference>
<keyword evidence="3 8" id="KW-0812">Transmembrane</keyword>
<organism evidence="9 10">
    <name type="scientific">Candidatus Moanibacter tarae</name>
    <dbReference type="NCBI Taxonomy" id="2200854"/>
    <lineage>
        <taxon>Bacteria</taxon>
        <taxon>Pseudomonadati</taxon>
        <taxon>Verrucomicrobiota</taxon>
        <taxon>Opitutia</taxon>
        <taxon>Puniceicoccales</taxon>
        <taxon>Puniceicoccales incertae sedis</taxon>
        <taxon>Candidatus Moanibacter</taxon>
    </lineage>
</organism>
<dbReference type="Pfam" id="PF00584">
    <property type="entry name" value="SecE"/>
    <property type="match status" value="1"/>
</dbReference>
<keyword evidence="2" id="KW-0813">Transport</keyword>
<evidence type="ECO:0000256" key="6">
    <source>
        <dbReference type="ARBA" id="ARBA00023010"/>
    </source>
</evidence>
<protein>
    <submittedName>
        <fullName evidence="9">Protein translocase subunit SecE</fullName>
    </submittedName>
</protein>
<evidence type="ECO:0000256" key="4">
    <source>
        <dbReference type="ARBA" id="ARBA00022927"/>
    </source>
</evidence>
<comment type="subcellular location">
    <subcellularLocation>
        <location evidence="1">Membrane</location>
    </subcellularLocation>
</comment>
<keyword evidence="5 8" id="KW-1133">Transmembrane helix</keyword>
<evidence type="ECO:0000256" key="2">
    <source>
        <dbReference type="ARBA" id="ARBA00022448"/>
    </source>
</evidence>
<dbReference type="AlphaFoldDB" id="A0A2Z4AEF7"/>
<dbReference type="GO" id="GO:0006605">
    <property type="term" value="P:protein targeting"/>
    <property type="evidence" value="ECO:0007669"/>
    <property type="project" value="InterPro"/>
</dbReference>
<evidence type="ECO:0000313" key="10">
    <source>
        <dbReference type="Proteomes" id="UP000247465"/>
    </source>
</evidence>